<feature type="compositionally biased region" description="Basic and acidic residues" evidence="1">
    <location>
        <begin position="75"/>
        <end position="92"/>
    </location>
</feature>
<keyword evidence="2" id="KW-0472">Membrane</keyword>
<organism evidence="3 4">
    <name type="scientific">Nocardia macrotermitis</name>
    <dbReference type="NCBI Taxonomy" id="2585198"/>
    <lineage>
        <taxon>Bacteria</taxon>
        <taxon>Bacillati</taxon>
        <taxon>Actinomycetota</taxon>
        <taxon>Actinomycetes</taxon>
        <taxon>Mycobacteriales</taxon>
        <taxon>Nocardiaceae</taxon>
        <taxon>Nocardia</taxon>
    </lineage>
</organism>
<dbReference type="EMBL" id="WEGK01000013">
    <property type="protein sequence ID" value="MQY22327.1"/>
    <property type="molecule type" value="Genomic_DNA"/>
</dbReference>
<evidence type="ECO:0000256" key="1">
    <source>
        <dbReference type="SAM" id="MobiDB-lite"/>
    </source>
</evidence>
<proteinExistence type="predicted"/>
<feature type="region of interest" description="Disordered" evidence="1">
    <location>
        <begin position="59"/>
        <end position="112"/>
    </location>
</feature>
<evidence type="ECO:0000313" key="3">
    <source>
        <dbReference type="EMBL" id="MQY22327.1"/>
    </source>
</evidence>
<feature type="transmembrane region" description="Helical" evidence="2">
    <location>
        <begin position="31"/>
        <end position="53"/>
    </location>
</feature>
<dbReference type="AlphaFoldDB" id="A0A7K0D9C5"/>
<comment type="caution">
    <text evidence="3">The sequence shown here is derived from an EMBL/GenBank/DDBJ whole genome shotgun (WGS) entry which is preliminary data.</text>
</comment>
<gene>
    <name evidence="3" type="ORF">NRB20_54420</name>
</gene>
<accession>A0A7K0D9C5</accession>
<sequence length="112" mass="11195">MDSMATAKVVGNLSKGSLVKTNRTRRIVSRVAIAGALAVVPVAAVAVPAFAAAPSGIAIDWQQPGGHQGGPGGQGHDDHRGGPGGNRDDHHNNPGPQAPGPQQFLPRTGSAG</sequence>
<keyword evidence="2" id="KW-0812">Transmembrane</keyword>
<keyword evidence="4" id="KW-1185">Reference proteome</keyword>
<evidence type="ECO:0000313" key="4">
    <source>
        <dbReference type="Proteomes" id="UP000438448"/>
    </source>
</evidence>
<keyword evidence="2" id="KW-1133">Transmembrane helix</keyword>
<reference evidence="3 4" key="1">
    <citation type="submission" date="2019-10" db="EMBL/GenBank/DDBJ databases">
        <title>Nocardia macrotermitis sp. nov. and Nocardia aurantia sp. nov., isolated from the gut of fungus growing-termite Macrotermes natalensis.</title>
        <authorList>
            <person name="Benndorf R."/>
            <person name="Schwitalla J."/>
            <person name="Martin K."/>
            <person name="De Beer W."/>
            <person name="Kaster A.-K."/>
            <person name="Vollmers J."/>
            <person name="Poulsen M."/>
            <person name="Beemelmanns C."/>
        </authorList>
    </citation>
    <scope>NUCLEOTIDE SEQUENCE [LARGE SCALE GENOMIC DNA]</scope>
    <source>
        <strain evidence="3 4">RB20</strain>
    </source>
</reference>
<evidence type="ECO:0000256" key="2">
    <source>
        <dbReference type="SAM" id="Phobius"/>
    </source>
</evidence>
<protein>
    <submittedName>
        <fullName evidence="3">Uncharacterized protein</fullName>
    </submittedName>
</protein>
<dbReference type="Proteomes" id="UP000438448">
    <property type="component" value="Unassembled WGS sequence"/>
</dbReference>
<name>A0A7K0D9C5_9NOCA</name>